<evidence type="ECO:0000313" key="1">
    <source>
        <dbReference type="EMBL" id="KAK0178585.1"/>
    </source>
</evidence>
<dbReference type="Proteomes" id="UP001168972">
    <property type="component" value="Unassembled WGS sequence"/>
</dbReference>
<proteinExistence type="predicted"/>
<accession>A0AA39KYN2</accession>
<name>A0AA39KYN2_MICHY</name>
<dbReference type="AlphaFoldDB" id="A0AA39KYN2"/>
<keyword evidence="2" id="KW-1185">Reference proteome</keyword>
<reference evidence="1" key="1">
    <citation type="journal article" date="2023" name="bioRxiv">
        <title>Scaffold-level genome assemblies of two parasitoid biocontrol wasps reveal the parthenogenesis mechanism and an associated novel virus.</title>
        <authorList>
            <person name="Inwood S."/>
            <person name="Skelly J."/>
            <person name="Guhlin J."/>
            <person name="Harrop T."/>
            <person name="Goldson S."/>
            <person name="Dearden P."/>
        </authorList>
    </citation>
    <scope>NUCLEOTIDE SEQUENCE</scope>
    <source>
        <strain evidence="1">Lincoln</strain>
        <tissue evidence="1">Whole body</tissue>
    </source>
</reference>
<protein>
    <submittedName>
        <fullName evidence="1">Uncharacterized protein</fullName>
    </submittedName>
</protein>
<evidence type="ECO:0000313" key="2">
    <source>
        <dbReference type="Proteomes" id="UP001168972"/>
    </source>
</evidence>
<sequence length="117" mass="13421">MTAKASCNRVNPTLTFAMRHQPQLNEIFYSGSLSDVIKVEPKKKVSQSETKTVQSKLNLDSSKSLINVKWAMSSSTRYNIGCILVHSTKINQYHYTYVCIKVVVWADFWINELNFVE</sequence>
<reference evidence="1" key="2">
    <citation type="submission" date="2023-03" db="EMBL/GenBank/DDBJ databases">
        <authorList>
            <person name="Inwood S.N."/>
            <person name="Skelly J.G."/>
            <person name="Guhlin J."/>
            <person name="Harrop T.W.R."/>
            <person name="Goldson S.G."/>
            <person name="Dearden P.K."/>
        </authorList>
    </citation>
    <scope>NUCLEOTIDE SEQUENCE</scope>
    <source>
        <strain evidence="1">Lincoln</strain>
        <tissue evidence="1">Whole body</tissue>
    </source>
</reference>
<gene>
    <name evidence="1" type="ORF">PV327_007463</name>
</gene>
<dbReference type="EMBL" id="JAQQBR010000004">
    <property type="protein sequence ID" value="KAK0178585.1"/>
    <property type="molecule type" value="Genomic_DNA"/>
</dbReference>
<comment type="caution">
    <text evidence="1">The sequence shown here is derived from an EMBL/GenBank/DDBJ whole genome shotgun (WGS) entry which is preliminary data.</text>
</comment>
<organism evidence="1 2">
    <name type="scientific">Microctonus hyperodae</name>
    <name type="common">Parasitoid wasp</name>
    <dbReference type="NCBI Taxonomy" id="165561"/>
    <lineage>
        <taxon>Eukaryota</taxon>
        <taxon>Metazoa</taxon>
        <taxon>Ecdysozoa</taxon>
        <taxon>Arthropoda</taxon>
        <taxon>Hexapoda</taxon>
        <taxon>Insecta</taxon>
        <taxon>Pterygota</taxon>
        <taxon>Neoptera</taxon>
        <taxon>Endopterygota</taxon>
        <taxon>Hymenoptera</taxon>
        <taxon>Apocrita</taxon>
        <taxon>Ichneumonoidea</taxon>
        <taxon>Braconidae</taxon>
        <taxon>Euphorinae</taxon>
        <taxon>Microctonus</taxon>
    </lineage>
</organism>